<reference evidence="6" key="2">
    <citation type="submission" date="2008-12" db="EMBL/GenBank/DDBJ databases">
        <title>Complete sequence of plasmid1 of Cyanothece sp. PCC 7424.</title>
        <authorList>
            <consortium name="US DOE Joint Genome Institute"/>
            <person name="Lucas S."/>
            <person name="Copeland A."/>
            <person name="Lapidus A."/>
            <person name="Glavina del Rio T."/>
            <person name="Dalin E."/>
            <person name="Tice H."/>
            <person name="Bruce D."/>
            <person name="Goodwin L."/>
            <person name="Pitluck S."/>
            <person name="Chertkov O."/>
            <person name="Brettin T."/>
            <person name="Detter J.C."/>
            <person name="Han C."/>
            <person name="Larimer F."/>
            <person name="Land M."/>
            <person name="Hauser L."/>
            <person name="Kyrpides N."/>
            <person name="Mikhailova N."/>
            <person name="Liberton M."/>
            <person name="Stoeckel J."/>
            <person name="Banerjee A."/>
            <person name="Singh A."/>
            <person name="Page L."/>
            <person name="Sato H."/>
            <person name="Zhao L."/>
            <person name="Sherman L."/>
            <person name="Pakrasi H."/>
            <person name="Richardson P."/>
        </authorList>
    </citation>
    <scope>NUCLEOTIDE SEQUENCE</scope>
    <source>
        <strain evidence="6">PCC 7424</strain>
        <plasmid evidence="6">pP742401</plasmid>
    </source>
</reference>
<dbReference type="STRING" id="65393.PCC7424_5203"/>
<dbReference type="InterPro" id="IPR051354">
    <property type="entry name" value="Transposase_27_IS1"/>
</dbReference>
<keyword evidence="6" id="KW-0614">Plasmid</keyword>
<dbReference type="EMBL" id="CP001291">
    <property type="protein sequence ID" value="ACK73551.1"/>
    <property type="molecule type" value="Genomic_DNA"/>
</dbReference>
<reference evidence="7" key="3">
    <citation type="journal article" date="2011" name="MBio">
        <title>Novel metabolic attributes of the genus Cyanothece, comprising a group of unicellular nitrogen-fixing Cyanobacteria.</title>
        <authorList>
            <person name="Bandyopadhyay A."/>
            <person name="Elvitigala T."/>
            <person name="Welsh E."/>
            <person name="Stockel J."/>
            <person name="Liberton M."/>
            <person name="Min H."/>
            <person name="Sherman L.A."/>
            <person name="Pakrasi H.B."/>
        </authorList>
    </citation>
    <scope>NUCLEOTIDE SEQUENCE [LARGE SCALE GENOMIC DNA]</scope>
    <source>
        <strain evidence="7">PCC 7424</strain>
        <plasmid evidence="7">pP742401</plasmid>
    </source>
</reference>
<evidence type="ECO:0000256" key="4">
    <source>
        <dbReference type="ARBA" id="ARBA00023172"/>
    </source>
</evidence>
<dbReference type="Pfam" id="PF03400">
    <property type="entry name" value="DDE_Tnp_IS1"/>
    <property type="match status" value="1"/>
</dbReference>
<dbReference type="KEGG" id="cyc:PCC7424_5203"/>
<dbReference type="KEGG" id="cyc:PCC7424_5744"/>
<evidence type="ECO:0000313" key="5">
    <source>
        <dbReference type="EMBL" id="ACK73551.1"/>
    </source>
</evidence>
<evidence type="ECO:0000256" key="2">
    <source>
        <dbReference type="ARBA" id="ARBA00008841"/>
    </source>
</evidence>
<dbReference type="NCBIfam" id="NF033558">
    <property type="entry name" value="transpos_IS1"/>
    <property type="match status" value="1"/>
</dbReference>
<dbReference type="InterPro" id="IPR009057">
    <property type="entry name" value="Homeodomain-like_sf"/>
</dbReference>
<geneLocation type="plasmid" evidence="6 7">
    <name>pP742401</name>
</geneLocation>
<evidence type="ECO:0000256" key="1">
    <source>
        <dbReference type="ARBA" id="ARBA00004091"/>
    </source>
</evidence>
<dbReference type="eggNOG" id="COG3677">
    <property type="taxonomic scope" value="Bacteria"/>
</dbReference>
<dbReference type="eggNOG" id="COG1662">
    <property type="taxonomic scope" value="Bacteria"/>
</dbReference>
<comment type="function">
    <text evidence="1">Absolutely required for transposition of IS1.</text>
</comment>
<evidence type="ECO:0000313" key="6">
    <source>
        <dbReference type="EMBL" id="ACK73809.1"/>
    </source>
</evidence>
<evidence type="ECO:0000256" key="3">
    <source>
        <dbReference type="ARBA" id="ARBA00022578"/>
    </source>
</evidence>
<dbReference type="PANTHER" id="PTHR33293:SF1">
    <property type="entry name" value="INSERTION ELEMENT IS1 1 PROTEIN INSB-RELATED"/>
    <property type="match status" value="1"/>
</dbReference>
<proteinExistence type="inferred from homology"/>
<dbReference type="GO" id="GO:0003677">
    <property type="term" value="F:DNA binding"/>
    <property type="evidence" value="ECO:0007669"/>
    <property type="project" value="InterPro"/>
</dbReference>
<comment type="similarity">
    <text evidence="2">Belongs to the transposase 27 family.</text>
</comment>
<organism evidence="5 7">
    <name type="scientific">Gloeothece citriformis (strain PCC 7424)</name>
    <name type="common">Cyanothece sp. (strain PCC 7424)</name>
    <dbReference type="NCBI Taxonomy" id="65393"/>
    <lineage>
        <taxon>Bacteria</taxon>
        <taxon>Bacillati</taxon>
        <taxon>Cyanobacteriota</taxon>
        <taxon>Cyanophyceae</taxon>
        <taxon>Oscillatoriophycideae</taxon>
        <taxon>Chroococcales</taxon>
        <taxon>Aphanothecaceae</taxon>
        <taxon>Gloeothece</taxon>
        <taxon>Gloeothece citriformis</taxon>
    </lineage>
</organism>
<keyword evidence="4" id="KW-0233">DNA recombination</keyword>
<dbReference type="InterPro" id="IPR005063">
    <property type="entry name" value="Transposase_27"/>
</dbReference>
<sequence length="230" mass="27107">MQISCPKCASNNIRKNGHRRGKQNHQCQDCGRQFIDYYSQVGYPKEVKENCLTMYVNGNGFRAIERITKVNHNTVIRWVRQVGIKLSNQKETSSIPDVAQLDELQTFVGKKNKRWIWTSVDKDNQGILEYVIGDRSSDTFEGLWNKIKHWNCYFWITDGYKVYPNFIPDGDQIISKIYMTRVEGENSRLRHYLARLHRKTFCYSKSDEMLFLSVKLLAYYLKNKNLSLII</sequence>
<dbReference type="PANTHER" id="PTHR33293">
    <property type="entry name" value="INSERTION ELEMENT IS1 1 PROTEIN INSB-RELATED"/>
    <property type="match status" value="1"/>
</dbReference>
<dbReference type="AlphaFoldDB" id="B7KI64"/>
<keyword evidence="7" id="KW-1185">Reference proteome</keyword>
<dbReference type="HOGENOM" id="CLU_076276_1_4_3"/>
<reference evidence="5" key="1">
    <citation type="submission" date="2008-12" db="EMBL/GenBank/DDBJ databases">
        <title>Complete sequence of chromosome Cyanothece sp. PCC 7424.</title>
        <authorList>
            <consortium name="US DOE Joint Genome Institute"/>
            <person name="Lucas S."/>
            <person name="Copeland A."/>
            <person name="Lapidus A."/>
            <person name="Glavina del Rio T."/>
            <person name="Dalin E."/>
            <person name="Tice H."/>
            <person name="Bruce D."/>
            <person name="Goodwin L."/>
            <person name="Pitluck S."/>
            <person name="Chertkov O."/>
            <person name="Brettin T."/>
            <person name="Detter J.C."/>
            <person name="Han C."/>
            <person name="Larimer F."/>
            <person name="Land M."/>
            <person name="Hauser L."/>
            <person name="Kyrpides N."/>
            <person name="Mikhailova N."/>
            <person name="Liberton M."/>
            <person name="Stoeckel J."/>
            <person name="Banerjee A."/>
            <person name="Singh A."/>
            <person name="Page L."/>
            <person name="Sato H."/>
            <person name="Zhao L."/>
            <person name="Sherman L."/>
            <person name="Pakrasi H."/>
            <person name="Richardson P."/>
        </authorList>
    </citation>
    <scope>NUCLEOTIDE SEQUENCE</scope>
    <source>
        <strain evidence="5">PCC 7424</strain>
    </source>
</reference>
<name>B7KI64_GLOC7</name>
<dbReference type="Proteomes" id="UP000002384">
    <property type="component" value="Chromosome"/>
</dbReference>
<protein>
    <submittedName>
        <fullName evidence="5">Insertion element protein</fullName>
    </submittedName>
</protein>
<dbReference type="GO" id="GO:0004803">
    <property type="term" value="F:transposase activity"/>
    <property type="evidence" value="ECO:0007669"/>
    <property type="project" value="InterPro"/>
</dbReference>
<gene>
    <name evidence="5" type="ordered locus">PCC7424_5203</name>
    <name evidence="6" type="ordered locus">PCC7424_5744</name>
</gene>
<keyword evidence="3" id="KW-0815">Transposition</keyword>
<dbReference type="SUPFAM" id="SSF46689">
    <property type="entry name" value="Homeodomain-like"/>
    <property type="match status" value="1"/>
</dbReference>
<dbReference type="GO" id="GO:0006313">
    <property type="term" value="P:DNA transposition"/>
    <property type="evidence" value="ECO:0007669"/>
    <property type="project" value="InterPro"/>
</dbReference>
<dbReference type="Proteomes" id="UP000002384">
    <property type="component" value="Plasmid pP742401"/>
</dbReference>
<evidence type="ECO:0000313" key="7">
    <source>
        <dbReference type="Proteomes" id="UP000002384"/>
    </source>
</evidence>
<accession>B7KI64</accession>
<dbReference type="EMBL" id="CP001292">
    <property type="protein sequence ID" value="ACK73809.1"/>
    <property type="molecule type" value="Genomic_DNA"/>
</dbReference>